<dbReference type="HOGENOM" id="CLU_101493_1_0_1"/>
<dbReference type="PANTHER" id="PTHR10358:SF6">
    <property type="entry name" value="ENDOSULFINE, ISOFORM A"/>
    <property type="match status" value="1"/>
</dbReference>
<organism evidence="4 5">
    <name type="scientific">Pseudallescheria apiosperma</name>
    <name type="common">Scedosporium apiospermum</name>
    <dbReference type="NCBI Taxonomy" id="563466"/>
    <lineage>
        <taxon>Eukaryota</taxon>
        <taxon>Fungi</taxon>
        <taxon>Dikarya</taxon>
        <taxon>Ascomycota</taxon>
        <taxon>Pezizomycotina</taxon>
        <taxon>Sordariomycetes</taxon>
        <taxon>Hypocreomycetidae</taxon>
        <taxon>Microascales</taxon>
        <taxon>Microascaceae</taxon>
        <taxon>Scedosporium</taxon>
    </lineage>
</organism>
<dbReference type="GO" id="GO:1900237">
    <property type="term" value="P:positive regulation of induction of conjugation with cellular fusion"/>
    <property type="evidence" value="ECO:0007669"/>
    <property type="project" value="EnsemblFungi"/>
</dbReference>
<dbReference type="AlphaFoldDB" id="A0A084GCY6"/>
<dbReference type="KEGG" id="sapo:SAPIO_CDS2657"/>
<gene>
    <name evidence="4" type="ORF">SAPIO_CDS2657</name>
</gene>
<dbReference type="GO" id="GO:0005737">
    <property type="term" value="C:cytoplasm"/>
    <property type="evidence" value="ECO:0007669"/>
    <property type="project" value="TreeGrafter"/>
</dbReference>
<evidence type="ECO:0000256" key="3">
    <source>
        <dbReference type="SAM" id="MobiDB-lite"/>
    </source>
</evidence>
<proteinExistence type="inferred from homology"/>
<keyword evidence="5" id="KW-1185">Reference proteome</keyword>
<dbReference type="GO" id="GO:0035556">
    <property type="term" value="P:intracellular signal transduction"/>
    <property type="evidence" value="ECO:0007669"/>
    <property type="project" value="EnsemblFungi"/>
</dbReference>
<sequence length="145" mass="15745">MNPHQKNKVDVKSLSPEEQRLFRLYGKLPSRSDHFAKHLKERKYFDSGDYALSKAGKADSVDTGSVGSEHPVPENIPHLTSPVNNSGPTGHILKHTGAGIQAGSPVKESSFLHRETSAEDVEAEEGKENKAVPVGGVVKSLPVRR</sequence>
<dbReference type="EMBL" id="JOWA01000086">
    <property type="protein sequence ID" value="KEZ45198.1"/>
    <property type="molecule type" value="Genomic_DNA"/>
</dbReference>
<dbReference type="GeneID" id="27721729"/>
<reference evidence="4 5" key="1">
    <citation type="journal article" date="2014" name="Genome Announc.">
        <title>Draft genome sequence of the pathogenic fungus Scedosporium apiospermum.</title>
        <authorList>
            <person name="Vandeputte P."/>
            <person name="Ghamrawi S."/>
            <person name="Rechenmann M."/>
            <person name="Iltis A."/>
            <person name="Giraud S."/>
            <person name="Fleury M."/>
            <person name="Thornton C."/>
            <person name="Delhaes L."/>
            <person name="Meyer W."/>
            <person name="Papon N."/>
            <person name="Bouchara J.P."/>
        </authorList>
    </citation>
    <scope>NUCLEOTIDE SEQUENCE [LARGE SCALE GENOMIC DNA]</scope>
    <source>
        <strain evidence="4 5">IHEM 14462</strain>
    </source>
</reference>
<evidence type="ECO:0000256" key="2">
    <source>
        <dbReference type="RuleBase" id="RU363120"/>
    </source>
</evidence>
<feature type="region of interest" description="Disordered" evidence="3">
    <location>
        <begin position="56"/>
        <end position="130"/>
    </location>
</feature>
<dbReference type="Proteomes" id="UP000028545">
    <property type="component" value="Unassembled WGS sequence"/>
</dbReference>
<dbReference type="OMA" id="RMYGKMP"/>
<dbReference type="PANTHER" id="PTHR10358">
    <property type="entry name" value="ENDOSULFINE"/>
    <property type="match status" value="1"/>
</dbReference>
<dbReference type="Pfam" id="PF04667">
    <property type="entry name" value="Endosulfine"/>
    <property type="match status" value="1"/>
</dbReference>
<dbReference type="GO" id="GO:1905287">
    <property type="term" value="P:positive regulation of G2/M transition of mitotic cell cycle involved in cellular response to nitrogen starvation"/>
    <property type="evidence" value="ECO:0007669"/>
    <property type="project" value="EnsemblFungi"/>
</dbReference>
<dbReference type="VEuPathDB" id="FungiDB:SAPIO_CDS2657"/>
<comment type="caution">
    <text evidence="4">The sequence shown here is derived from an EMBL/GenBank/DDBJ whole genome shotgun (WGS) entry which is preliminary data.</text>
</comment>
<evidence type="ECO:0000313" key="4">
    <source>
        <dbReference type="EMBL" id="KEZ45198.1"/>
    </source>
</evidence>
<evidence type="ECO:0000313" key="5">
    <source>
        <dbReference type="Proteomes" id="UP000028545"/>
    </source>
</evidence>
<dbReference type="RefSeq" id="XP_016644997.1">
    <property type="nucleotide sequence ID" value="XM_016785621.1"/>
</dbReference>
<dbReference type="GO" id="GO:0004865">
    <property type="term" value="F:protein serine/threonine phosphatase inhibitor activity"/>
    <property type="evidence" value="ECO:0007669"/>
    <property type="project" value="EnsemblFungi"/>
</dbReference>
<accession>A0A084GCY6</accession>
<evidence type="ECO:0000256" key="1">
    <source>
        <dbReference type="ARBA" id="ARBA00010520"/>
    </source>
</evidence>
<dbReference type="GO" id="GO:1902472">
    <property type="term" value="P:regulation of mitotic cytokinesis, division site positioning"/>
    <property type="evidence" value="ECO:0007669"/>
    <property type="project" value="EnsemblFungi"/>
</dbReference>
<protein>
    <recommendedName>
        <fullName evidence="2">mRNA stability protein</fullName>
    </recommendedName>
</protein>
<comment type="function">
    <text evidence="2">Plays an essential role in initiation of the G0 program by preventing the degradation of specific nutrient-regulated mRNAs via the 5'-3' mRNA decay pathway.</text>
</comment>
<dbReference type="OrthoDB" id="5949865at2759"/>
<comment type="similarity">
    <text evidence="1 2">Belongs to the endosulfine family.</text>
</comment>
<name>A0A084GCY6_PSEDA</name>
<dbReference type="InterPro" id="IPR006760">
    <property type="entry name" value="Endosulphine"/>
</dbReference>